<dbReference type="PANTHER" id="PTHR43449:SF3">
    <property type="entry name" value="POLYMERASE NUCLEOTIDYL TRANSFERASE DOMAIN-CONTAINING PROTEIN"/>
    <property type="match status" value="1"/>
</dbReference>
<keyword evidence="2" id="KW-0808">Transferase</keyword>
<dbReference type="InterPro" id="IPR043519">
    <property type="entry name" value="NT_sf"/>
</dbReference>
<evidence type="ECO:0000259" key="1">
    <source>
        <dbReference type="Pfam" id="PF18765"/>
    </source>
</evidence>
<reference evidence="2" key="1">
    <citation type="journal article" date="2020" name="mSystems">
        <title>Genome- and Community-Level Interaction Insights into Carbon Utilization and Element Cycling Functions of Hydrothermarchaeota in Hydrothermal Sediment.</title>
        <authorList>
            <person name="Zhou Z."/>
            <person name="Liu Y."/>
            <person name="Xu W."/>
            <person name="Pan J."/>
            <person name="Luo Z.H."/>
            <person name="Li M."/>
        </authorList>
    </citation>
    <scope>NUCLEOTIDE SEQUENCE [LARGE SCALE GENOMIC DNA]</scope>
    <source>
        <strain evidence="2">SpSt-289</strain>
    </source>
</reference>
<proteinExistence type="predicted"/>
<name>A0A7C1JWJ7_9CHLR</name>
<dbReference type="EMBL" id="DSMG01000023">
    <property type="protein sequence ID" value="HDX30210.1"/>
    <property type="molecule type" value="Genomic_DNA"/>
</dbReference>
<organism evidence="2">
    <name type="scientific">Caldilinea aerophila</name>
    <dbReference type="NCBI Taxonomy" id="133453"/>
    <lineage>
        <taxon>Bacteria</taxon>
        <taxon>Bacillati</taxon>
        <taxon>Chloroflexota</taxon>
        <taxon>Caldilineae</taxon>
        <taxon>Caldilineales</taxon>
        <taxon>Caldilineaceae</taxon>
        <taxon>Caldilinea</taxon>
    </lineage>
</organism>
<feature type="domain" description="Polymerase beta nucleotidyltransferase" evidence="1">
    <location>
        <begin position="29"/>
        <end position="118"/>
    </location>
</feature>
<dbReference type="PANTHER" id="PTHR43449">
    <property type="entry name" value="NUCLEOTIDYLTRANSFERASE"/>
    <property type="match status" value="1"/>
</dbReference>
<sequence>MTQPVNLAARRTAYAKALQDALRRILVQLRQTPEVERVILFGSYAAGRQDLFTDLDLLVVMDSTEDFVTRTAKLRQRLSAGVDFDLLVYTPEEFTQMQDRGFLRHILATGTVLHERKRTTGG</sequence>
<protein>
    <submittedName>
        <fullName evidence="2">Nucleotidyltransferase domain-containing protein</fullName>
    </submittedName>
</protein>
<comment type="caution">
    <text evidence="2">The sequence shown here is derived from an EMBL/GenBank/DDBJ whole genome shotgun (WGS) entry which is preliminary data.</text>
</comment>
<evidence type="ECO:0000313" key="2">
    <source>
        <dbReference type="EMBL" id="HDX30210.1"/>
    </source>
</evidence>
<gene>
    <name evidence="2" type="ORF">ENQ20_01805</name>
</gene>
<dbReference type="AlphaFoldDB" id="A0A7C1JWJ7"/>
<accession>A0A7C1JWJ7</accession>
<dbReference type="CDD" id="cd05403">
    <property type="entry name" value="NT_KNTase_like"/>
    <property type="match status" value="1"/>
</dbReference>
<dbReference type="SUPFAM" id="SSF81301">
    <property type="entry name" value="Nucleotidyltransferase"/>
    <property type="match status" value="1"/>
</dbReference>
<dbReference type="GO" id="GO:0016740">
    <property type="term" value="F:transferase activity"/>
    <property type="evidence" value="ECO:0007669"/>
    <property type="project" value="UniProtKB-KW"/>
</dbReference>
<dbReference type="Gene3D" id="3.30.460.10">
    <property type="entry name" value="Beta Polymerase, domain 2"/>
    <property type="match status" value="1"/>
</dbReference>
<dbReference type="Pfam" id="PF18765">
    <property type="entry name" value="Polbeta"/>
    <property type="match status" value="1"/>
</dbReference>
<dbReference type="InterPro" id="IPR041633">
    <property type="entry name" value="Polbeta"/>
</dbReference>